<dbReference type="EMBL" id="FQXJ01000016">
    <property type="protein sequence ID" value="SHI29962.1"/>
    <property type="molecule type" value="Genomic_DNA"/>
</dbReference>
<dbReference type="GO" id="GO:0005737">
    <property type="term" value="C:cytoplasm"/>
    <property type="evidence" value="ECO:0007669"/>
    <property type="project" value="UniProtKB-SubCell"/>
</dbReference>
<keyword evidence="8 12" id="KW-0554">One-carbon metabolism</keyword>
<evidence type="ECO:0000256" key="12">
    <source>
        <dbReference type="HAMAP-Rule" id="MF_00486"/>
    </source>
</evidence>
<comment type="function">
    <text evidence="1 12">Catalyzes the hydrolysis of methenyl-H(4)MPT(+) to 5-formyl-H(4)MPT.</text>
</comment>
<evidence type="ECO:0000256" key="10">
    <source>
        <dbReference type="ARBA" id="ARBA00030468"/>
    </source>
</evidence>
<evidence type="ECO:0000256" key="5">
    <source>
        <dbReference type="ARBA" id="ARBA00012765"/>
    </source>
</evidence>
<reference evidence="14" key="1">
    <citation type="submission" date="2016-11" db="EMBL/GenBank/DDBJ databases">
        <authorList>
            <person name="Varghese N."/>
            <person name="Submissions S."/>
        </authorList>
    </citation>
    <scope>NUCLEOTIDE SEQUENCE [LARGE SCALE GENOMIC DNA]</scope>
    <source>
        <strain evidence="14">DSM 15449</strain>
    </source>
</reference>
<dbReference type="GO" id="GO:0018759">
    <property type="term" value="F:methenyltetrahydromethanopterin cyclohydrolase activity"/>
    <property type="evidence" value="ECO:0007669"/>
    <property type="project" value="UniProtKB-UniRule"/>
</dbReference>
<dbReference type="GO" id="GO:0046294">
    <property type="term" value="P:formaldehyde catabolic process"/>
    <property type="evidence" value="ECO:0007669"/>
    <property type="project" value="UniProtKB-UniRule"/>
</dbReference>
<evidence type="ECO:0000313" key="13">
    <source>
        <dbReference type="EMBL" id="SHI29962.1"/>
    </source>
</evidence>
<dbReference type="STRING" id="1121420.SAMN02746098_03844"/>
<dbReference type="Gene3D" id="3.30.1030.10">
    <property type="entry name" value="Methenyltetrahydromethanopterin Cyclohydrolase, Chain A, domain 2"/>
    <property type="match status" value="1"/>
</dbReference>
<dbReference type="Gene3D" id="3.10.340.11">
    <property type="entry name" value="Methenyltetrahydromethanopterin Cyclohydrolase, Chain A, domain 1"/>
    <property type="match status" value="1"/>
</dbReference>
<dbReference type="GO" id="GO:0006730">
    <property type="term" value="P:one-carbon metabolic process"/>
    <property type="evidence" value="ECO:0007669"/>
    <property type="project" value="UniProtKB-UniRule"/>
</dbReference>
<comment type="catalytic activity">
    <reaction evidence="11 12">
        <text>5,10-methenyl-5,6,7,8-tetrahydromethanopterin + H2O = N(5)-formyl-5,6,7,8-tetrahydromethanopterin + H(+)</text>
        <dbReference type="Rhea" id="RHEA:19053"/>
        <dbReference type="ChEBI" id="CHEBI:15377"/>
        <dbReference type="ChEBI" id="CHEBI:15378"/>
        <dbReference type="ChEBI" id="CHEBI:58018"/>
        <dbReference type="ChEBI" id="CHEBI:58337"/>
        <dbReference type="EC" id="3.5.4.27"/>
    </reaction>
</comment>
<dbReference type="Pfam" id="PF02289">
    <property type="entry name" value="MCH"/>
    <property type="match status" value="1"/>
</dbReference>
<evidence type="ECO:0000256" key="6">
    <source>
        <dbReference type="ARBA" id="ARBA00020597"/>
    </source>
</evidence>
<dbReference type="AlphaFoldDB" id="A0A1M6A0B7"/>
<evidence type="ECO:0000256" key="8">
    <source>
        <dbReference type="ARBA" id="ARBA00022563"/>
    </source>
</evidence>
<dbReference type="HAMAP" id="MF_00486">
    <property type="entry name" value="McH"/>
    <property type="match status" value="1"/>
</dbReference>
<proteinExistence type="inferred from homology"/>
<dbReference type="EC" id="3.5.4.27" evidence="5 12"/>
<evidence type="ECO:0000256" key="1">
    <source>
        <dbReference type="ARBA" id="ARBA00004058"/>
    </source>
</evidence>
<comment type="similarity">
    <text evidence="4 12">Belongs to the MCH family.</text>
</comment>
<keyword evidence="7 12" id="KW-0963">Cytoplasm</keyword>
<dbReference type="Proteomes" id="UP000183954">
    <property type="component" value="Unassembled WGS sequence"/>
</dbReference>
<dbReference type="UniPathway" id="UPA00562">
    <property type="reaction ID" value="UER00703"/>
</dbReference>
<dbReference type="SUPFAM" id="SSF56199">
    <property type="entry name" value="Methenyltetrahydromethanopterin cyclohydrolase"/>
    <property type="match status" value="1"/>
</dbReference>
<name>A0A1M6A0B7_9FIRM</name>
<evidence type="ECO:0000256" key="3">
    <source>
        <dbReference type="ARBA" id="ARBA00005087"/>
    </source>
</evidence>
<keyword evidence="14" id="KW-1185">Reference proteome</keyword>
<evidence type="ECO:0000256" key="2">
    <source>
        <dbReference type="ARBA" id="ARBA00004496"/>
    </source>
</evidence>
<dbReference type="InterPro" id="IPR003209">
    <property type="entry name" value="METHMP_CycHdrlase"/>
</dbReference>
<accession>A0A1M6A0B7</accession>
<dbReference type="OrthoDB" id="241529at2"/>
<organism evidence="13 14">
    <name type="scientific">Desulfosporosinus lacus DSM 15449</name>
    <dbReference type="NCBI Taxonomy" id="1121420"/>
    <lineage>
        <taxon>Bacteria</taxon>
        <taxon>Bacillati</taxon>
        <taxon>Bacillota</taxon>
        <taxon>Clostridia</taxon>
        <taxon>Eubacteriales</taxon>
        <taxon>Desulfitobacteriaceae</taxon>
        <taxon>Desulfosporosinus</taxon>
    </lineage>
</organism>
<dbReference type="CDD" id="cd00545">
    <property type="entry name" value="MCH"/>
    <property type="match status" value="1"/>
</dbReference>
<dbReference type="NCBIfam" id="TIGR03120">
    <property type="entry name" value="one_C_mch"/>
    <property type="match status" value="1"/>
</dbReference>
<evidence type="ECO:0000313" key="14">
    <source>
        <dbReference type="Proteomes" id="UP000183954"/>
    </source>
</evidence>
<evidence type="ECO:0000256" key="4">
    <source>
        <dbReference type="ARBA" id="ARBA00006902"/>
    </source>
</evidence>
<dbReference type="RefSeq" id="WP_073031324.1">
    <property type="nucleotide sequence ID" value="NZ_FQXJ01000016.1"/>
</dbReference>
<protein>
    <recommendedName>
        <fullName evidence="6 12">Methenyltetrahydromethanopterin cyclohydrolase</fullName>
        <ecNumber evidence="5 12">3.5.4.27</ecNumber>
    </recommendedName>
    <alternativeName>
        <fullName evidence="10 12">Methenyl-H4MPT cyclohydrolase</fullName>
    </alternativeName>
</protein>
<comment type="pathway">
    <text evidence="3 12">One-carbon metabolism; formaldehyde degradation; formate from formaldehyde (H(4)MPT route): step 3/5.</text>
</comment>
<comment type="subcellular location">
    <subcellularLocation>
        <location evidence="2 12">Cytoplasm</location>
    </subcellularLocation>
</comment>
<gene>
    <name evidence="12" type="primary">mch</name>
    <name evidence="13" type="ORF">SAMN02746098_03844</name>
</gene>
<evidence type="ECO:0000256" key="7">
    <source>
        <dbReference type="ARBA" id="ARBA00022490"/>
    </source>
</evidence>
<evidence type="ECO:0000256" key="9">
    <source>
        <dbReference type="ARBA" id="ARBA00022801"/>
    </source>
</evidence>
<evidence type="ECO:0000256" key="11">
    <source>
        <dbReference type="ARBA" id="ARBA00048684"/>
    </source>
</evidence>
<keyword evidence="9 12" id="KW-0378">Hydrolase</keyword>
<sequence>MSLPLITKPELSPNQQALPIVRDLIARREQLQVAVHRVRGATVIDCGIEVPGGWEAGLAFASICLGGLAQVKLQWADFGGLRWPGIEVVTDHPIRACLASQYAGWFIKKDKFSAMGSGPGRALVQTEELFTKLGYRDSSPVAIFCLESRKLPTEAAVDMIVEKCRCEPSDLYILVAPTASAAGSVQIAARAVETGLHKLMELGYDLGTIESGWGICPIPPVAADDLSAIGRTNDAVLYGATVHYNLRDDDDKLSSLVGQIPSMASRDYGDLFGKLFKQYGNFYDIDPLLFSPAEVWLSNIQSGSSFHAGSLRPDLLTSSFGLEYR</sequence>